<proteinExistence type="predicted"/>
<feature type="domain" description="Teneurin TTR-like" evidence="5">
    <location>
        <begin position="2"/>
        <end position="90"/>
    </location>
</feature>
<dbReference type="InterPro" id="IPR056820">
    <property type="entry name" value="TEN_TTR-like"/>
</dbReference>
<evidence type="ECO:0000313" key="9">
    <source>
        <dbReference type="Proteomes" id="UP000054495"/>
    </source>
</evidence>
<gene>
    <name evidence="8" type="ORF">ANCCEY_14270</name>
</gene>
<keyword evidence="9" id="KW-1185">Reference proteome</keyword>
<dbReference type="PANTHER" id="PTHR11219">
    <property type="entry name" value="TENEURIN AND N-ACETYLGLUCOSAMINE-1-PHOSPHODIESTER ALPHA-N-ACETYLGLUCOSAMINIDASE"/>
    <property type="match status" value="1"/>
</dbReference>
<evidence type="ECO:0000256" key="2">
    <source>
        <dbReference type="ARBA" id="ARBA00022737"/>
    </source>
</evidence>
<feature type="domain" description="Teneurin 1-4-like FN-plug" evidence="4">
    <location>
        <begin position="178"/>
        <end position="255"/>
    </location>
</feature>
<keyword evidence="3" id="KW-1015">Disulfide bond</keyword>
<dbReference type="AlphaFoldDB" id="A0A0D6L6X2"/>
<dbReference type="InterPro" id="IPR051216">
    <property type="entry name" value="Teneurin"/>
</dbReference>
<feature type="domain" description="Teneurin NHL" evidence="6">
    <location>
        <begin position="304"/>
        <end position="646"/>
    </location>
</feature>
<evidence type="ECO:0000313" key="8">
    <source>
        <dbReference type="EMBL" id="EPB66638.1"/>
    </source>
</evidence>
<dbReference type="Pfam" id="PF25021">
    <property type="entry name" value="TEN_NHL"/>
    <property type="match status" value="1"/>
</dbReference>
<feature type="domain" description="Teneurin-like YD-shell" evidence="7">
    <location>
        <begin position="658"/>
        <end position="742"/>
    </location>
</feature>
<dbReference type="Gene3D" id="2.40.10.500">
    <property type="match status" value="1"/>
</dbReference>
<evidence type="ECO:0000259" key="6">
    <source>
        <dbReference type="Pfam" id="PF25021"/>
    </source>
</evidence>
<dbReference type="InterPro" id="IPR056822">
    <property type="entry name" value="TEN_NHL"/>
</dbReference>
<dbReference type="SUPFAM" id="SSF63825">
    <property type="entry name" value="YWTD domain"/>
    <property type="match status" value="1"/>
</dbReference>
<protein>
    <submittedName>
        <fullName evidence="8">NHL repeat protein</fullName>
    </submittedName>
</protein>
<evidence type="ECO:0000256" key="1">
    <source>
        <dbReference type="ARBA" id="ARBA00022536"/>
    </source>
</evidence>
<dbReference type="Pfam" id="PF25023">
    <property type="entry name" value="TEN_YD-shell"/>
    <property type="match status" value="3"/>
</dbReference>
<evidence type="ECO:0000259" key="7">
    <source>
        <dbReference type="Pfam" id="PF25023"/>
    </source>
</evidence>
<dbReference type="InterPro" id="IPR056823">
    <property type="entry name" value="TEN-like_YD-shell"/>
</dbReference>
<evidence type="ECO:0000259" key="5">
    <source>
        <dbReference type="Pfam" id="PF25020"/>
    </source>
</evidence>
<accession>A0A0D6L6X2</accession>
<sequence length="1195" mass="131110">MVSVIRGRVVWNGGASSESTSTVALPGVRVSDAANPLYGFTLTRLDGEFDLLVNGGRTVNLQFLRSPFQRIKRSVYVPPNEIVIVDPIRMARDEMRELYARPECAVANRALPTPVLRPEWTVSTEGISSVRDSAATLIVDTRSVLQSLPLPGSSVRLVYDSSRVSASESILVMGLLPEKIDPELRLVHVLVDIAGRKFEKKLAPSENLTYVWSWDKLNVYRQSDHGMVPANVRIGYEYRGCGRPSEIAWVKRRIFMEGARARRLEGGAWSVDIHHHLDAVNGVLEMGNGGRRFIANAVPMLELFVGSNKRRPLECQNCNGLATDASLFRPSALAHGLDGSVFVGDHNLIRRVGPDGQISTVLSLSLPDTSYPYYLAVSPVDRSLAISLPLHKQIWKVSSHSPVDPAANHEVLAGDGTACSAAADACGDGGPAVDAQLFFPKGIAYDGQGNLFVTDGRRLRVIDTTGTIRSIGDTSFDRAPSCDRALFSLAKLQLEWPTSLSVHLSTGQIFVLDSNVVYQLDRAQDTAEIVIGALSTCQNVSSRHVLRNARDIAAATDGSLYVIESDGKKLNQIRRLSADRTSFPVFAGQKTACACDVAACGCDDNASPSSQVSAKVALFSSPASVSVDAAGRVYVADAANGKVKRVVPRVARYDSVSRQYSVVDADRNELYLFNRYGLHTSTQSLITGAVLYNFTYNVDTSLGRLTSIHGAGGYQLRFIRANESHCTIETPSGQRTVSSGRVITTVRRNGAHFATFSSRGSEVAYEGTSPSRIIYMDDGFSVTHGGMTSLLDAQTHPAHGETSILKMKTTVDAIQNPSRRSLTSRFDWRPFVKRGGAERRIAEVGARPRVNGVNAFSVTFDRVTRSDVISAKSEDETLRLTYMDSGELKTIAQEAVMDLEPAYRLANLTIRYDSLGRRNELIWGNRSTQVTYDRQNRIVERVVKGAISTNWRDSSFAVEYDELMRPTSVQAVIAGTAVEPIQLTYDDRTAFMSSFAGYQILRESTMVRIQGFKMMHETSLDAYRSPASLKIVIGDVRLSLVTTRDSAGRATMNMWRTINGEFAEKRTFDVQGRLASCEMNGKERWSFTYNDDSRPLLVNDMTFDWHAGGVPKKAGRAEYALDGNGWTIKRGVDIPELSVVIMSNSRPYDTVIGRYMSFGPAHIGRVHFDDIARSVDPFALEAIEVAPLIPTGKLG</sequence>
<reference evidence="8 9" key="1">
    <citation type="submission" date="2013-05" db="EMBL/GenBank/DDBJ databases">
        <title>Draft genome of the parasitic nematode Anyclostoma ceylanicum.</title>
        <authorList>
            <person name="Mitreva M."/>
        </authorList>
    </citation>
    <scope>NUCLEOTIDE SEQUENCE [LARGE SCALE GENOMIC DNA]</scope>
</reference>
<dbReference type="Pfam" id="PF24329">
    <property type="entry name" value="FN-plug_TEN1-4"/>
    <property type="match status" value="1"/>
</dbReference>
<dbReference type="EMBL" id="KE125998">
    <property type="protein sequence ID" value="EPB66638.1"/>
    <property type="molecule type" value="Genomic_DNA"/>
</dbReference>
<keyword evidence="1" id="KW-0245">EGF-like domain</keyword>
<dbReference type="Proteomes" id="UP000054495">
    <property type="component" value="Unassembled WGS sequence"/>
</dbReference>
<organism evidence="8 9">
    <name type="scientific">Ancylostoma ceylanicum</name>
    <dbReference type="NCBI Taxonomy" id="53326"/>
    <lineage>
        <taxon>Eukaryota</taxon>
        <taxon>Metazoa</taxon>
        <taxon>Ecdysozoa</taxon>
        <taxon>Nematoda</taxon>
        <taxon>Chromadorea</taxon>
        <taxon>Rhabditida</taxon>
        <taxon>Rhabditina</taxon>
        <taxon>Rhabditomorpha</taxon>
        <taxon>Strongyloidea</taxon>
        <taxon>Ancylostomatidae</taxon>
        <taxon>Ancylostomatinae</taxon>
        <taxon>Ancylostoma</taxon>
    </lineage>
</organism>
<dbReference type="InterPro" id="IPR011042">
    <property type="entry name" value="6-blade_b-propeller_TolB-like"/>
</dbReference>
<dbReference type="PANTHER" id="PTHR11219:SF69">
    <property type="entry name" value="TENEURIN-A"/>
    <property type="match status" value="1"/>
</dbReference>
<evidence type="ECO:0000259" key="4">
    <source>
        <dbReference type="Pfam" id="PF24329"/>
    </source>
</evidence>
<dbReference type="Gene3D" id="2.120.10.30">
    <property type="entry name" value="TolB, C-terminal domain"/>
    <property type="match status" value="2"/>
</dbReference>
<dbReference type="GO" id="GO:0008045">
    <property type="term" value="P:motor neuron axon guidance"/>
    <property type="evidence" value="ECO:0007669"/>
    <property type="project" value="TreeGrafter"/>
</dbReference>
<dbReference type="InterPro" id="IPR057627">
    <property type="entry name" value="FN-plug_TEN1-4"/>
</dbReference>
<dbReference type="Pfam" id="PF25020">
    <property type="entry name" value="TTR_TEN1-4"/>
    <property type="match status" value="1"/>
</dbReference>
<evidence type="ECO:0000256" key="3">
    <source>
        <dbReference type="ARBA" id="ARBA00023157"/>
    </source>
</evidence>
<feature type="domain" description="Teneurin-like YD-shell" evidence="7">
    <location>
        <begin position="950"/>
        <end position="1132"/>
    </location>
</feature>
<keyword evidence="2" id="KW-0677">Repeat</keyword>
<name>A0A0D6L6X2_9BILA</name>
<feature type="domain" description="Teneurin-like YD-shell" evidence="7">
    <location>
        <begin position="776"/>
        <end position="943"/>
    </location>
</feature>